<proteinExistence type="predicted"/>
<keyword evidence="2" id="KW-1185">Reference proteome</keyword>
<organism evidence="1 2">
    <name type="scientific">Cupriavidus plantarum</name>
    <dbReference type="NCBI Taxonomy" id="942865"/>
    <lineage>
        <taxon>Bacteria</taxon>
        <taxon>Pseudomonadati</taxon>
        <taxon>Pseudomonadota</taxon>
        <taxon>Betaproteobacteria</taxon>
        <taxon>Burkholderiales</taxon>
        <taxon>Burkholderiaceae</taxon>
        <taxon>Cupriavidus</taxon>
    </lineage>
</organism>
<dbReference type="SUPFAM" id="SSF53383">
    <property type="entry name" value="PLP-dependent transferases"/>
    <property type="match status" value="1"/>
</dbReference>
<evidence type="ECO:0008006" key="3">
    <source>
        <dbReference type="Google" id="ProtNLM"/>
    </source>
</evidence>
<dbReference type="InterPro" id="IPR015422">
    <property type="entry name" value="PyrdxlP-dep_Trfase_small"/>
</dbReference>
<sequence>MTGIACGWIEDGTVAMLEAGKRRDARARQQIVTETLAHLKPVRHPASYFVWLPMPEEVRADVVGKALMRARVLVSTAHPYATSKQVPHALRLALGSVDMDTLRQSLKTVADAVAKYAY</sequence>
<evidence type="ECO:0000313" key="2">
    <source>
        <dbReference type="Proteomes" id="UP000245754"/>
    </source>
</evidence>
<dbReference type="InterPro" id="IPR015424">
    <property type="entry name" value="PyrdxlP-dep_Trfase"/>
</dbReference>
<protein>
    <recommendedName>
        <fullName evidence="3">Aminotransferase class I and II</fullName>
    </recommendedName>
</protein>
<dbReference type="AlphaFoldDB" id="A0A316ER99"/>
<evidence type="ECO:0000313" key="1">
    <source>
        <dbReference type="EMBL" id="PWK33523.1"/>
    </source>
</evidence>
<reference evidence="1 2" key="1">
    <citation type="submission" date="2018-05" db="EMBL/GenBank/DDBJ databases">
        <title>Genomic Encyclopedia of Type Strains, Phase IV (KMG-V): Genome sequencing to study the core and pangenomes of soil and plant-associated prokaryotes.</title>
        <authorList>
            <person name="Whitman W."/>
        </authorList>
    </citation>
    <scope>NUCLEOTIDE SEQUENCE [LARGE SCALE GENOMIC DNA]</scope>
    <source>
        <strain evidence="1 2">SLV-132</strain>
    </source>
</reference>
<dbReference type="Gene3D" id="3.90.1150.10">
    <property type="entry name" value="Aspartate Aminotransferase, domain 1"/>
    <property type="match status" value="1"/>
</dbReference>
<gene>
    <name evidence="1" type="ORF">C7419_104198</name>
</gene>
<dbReference type="Proteomes" id="UP000245754">
    <property type="component" value="Unassembled WGS sequence"/>
</dbReference>
<name>A0A316ER99_9BURK</name>
<comment type="caution">
    <text evidence="1">The sequence shown here is derived from an EMBL/GenBank/DDBJ whole genome shotgun (WGS) entry which is preliminary data.</text>
</comment>
<dbReference type="EMBL" id="QGGT01000004">
    <property type="protein sequence ID" value="PWK33523.1"/>
    <property type="molecule type" value="Genomic_DNA"/>
</dbReference>
<accession>A0A316ER99</accession>